<dbReference type="InterPro" id="IPR013830">
    <property type="entry name" value="SGNH_hydro"/>
</dbReference>
<keyword evidence="3" id="KW-1185">Reference proteome</keyword>
<dbReference type="PANTHER" id="PTHR30383:SF5">
    <property type="entry name" value="SGNH HYDROLASE-TYPE ESTERASE DOMAIN-CONTAINING PROTEIN"/>
    <property type="match status" value="1"/>
</dbReference>
<reference evidence="2 3" key="1">
    <citation type="submission" date="2021-12" db="EMBL/GenBank/DDBJ databases">
        <title>Genome seq of p7.</title>
        <authorList>
            <person name="Seo T."/>
        </authorList>
    </citation>
    <scope>NUCLEOTIDE SEQUENCE [LARGE SCALE GENOMIC DNA]</scope>
    <source>
        <strain evidence="2 3">P7</strain>
    </source>
</reference>
<dbReference type="Proteomes" id="UP001201463">
    <property type="component" value="Unassembled WGS sequence"/>
</dbReference>
<dbReference type="GO" id="GO:0016787">
    <property type="term" value="F:hydrolase activity"/>
    <property type="evidence" value="ECO:0007669"/>
    <property type="project" value="UniProtKB-KW"/>
</dbReference>
<evidence type="ECO:0000313" key="2">
    <source>
        <dbReference type="EMBL" id="MCE4537520.1"/>
    </source>
</evidence>
<keyword evidence="2" id="KW-0378">Hydrolase</keyword>
<sequence length="244" mass="25541">MTPTLAKLLLGPLLLWQGRRVRATALRLPEAAGERMRPGDGLRLLIVGDSSAAGVGAAHQDEALAGCLGHLLAARLGRPVGWQLVATSGHRSAQALAQLRASELAAADVLVTALGVNDVVDQVAPGEALAALDAIDALARERAGVRLTLHCAAPPMQAFPVLPQPLRWFFGQQAARFNAALAAQVRGHASRHVAHLPEVMQRDAAALMAADGFHPGPRGYALWAEALAGHIVAAWPQLANRSTT</sequence>
<organism evidence="2 3">
    <name type="scientific">Pelomonas caseinilytica</name>
    <dbReference type="NCBI Taxonomy" id="2906763"/>
    <lineage>
        <taxon>Bacteria</taxon>
        <taxon>Pseudomonadati</taxon>
        <taxon>Pseudomonadota</taxon>
        <taxon>Betaproteobacteria</taxon>
        <taxon>Burkholderiales</taxon>
        <taxon>Sphaerotilaceae</taxon>
        <taxon>Roseateles</taxon>
    </lineage>
</organism>
<evidence type="ECO:0000259" key="1">
    <source>
        <dbReference type="Pfam" id="PF13472"/>
    </source>
</evidence>
<protein>
    <submittedName>
        <fullName evidence="2">SGNH/GDSL hydrolase family protein</fullName>
    </submittedName>
</protein>
<dbReference type="EMBL" id="JAJTWT010000003">
    <property type="protein sequence ID" value="MCE4537520.1"/>
    <property type="molecule type" value="Genomic_DNA"/>
</dbReference>
<dbReference type="InterPro" id="IPR036514">
    <property type="entry name" value="SGNH_hydro_sf"/>
</dbReference>
<dbReference type="SUPFAM" id="SSF52266">
    <property type="entry name" value="SGNH hydrolase"/>
    <property type="match status" value="1"/>
</dbReference>
<dbReference type="RefSeq" id="WP_233391486.1">
    <property type="nucleotide sequence ID" value="NZ_JAJTWT010000003.1"/>
</dbReference>
<dbReference type="CDD" id="cd01836">
    <property type="entry name" value="FeeA_FeeB_like"/>
    <property type="match status" value="1"/>
</dbReference>
<gene>
    <name evidence="2" type="ORF">LXT12_09690</name>
</gene>
<dbReference type="PANTHER" id="PTHR30383">
    <property type="entry name" value="THIOESTERASE 1/PROTEASE 1/LYSOPHOSPHOLIPASE L1"/>
    <property type="match status" value="1"/>
</dbReference>
<evidence type="ECO:0000313" key="3">
    <source>
        <dbReference type="Proteomes" id="UP001201463"/>
    </source>
</evidence>
<feature type="domain" description="SGNH hydrolase-type esterase" evidence="1">
    <location>
        <begin position="47"/>
        <end position="222"/>
    </location>
</feature>
<name>A0ABS8XE58_9BURK</name>
<dbReference type="InterPro" id="IPR051532">
    <property type="entry name" value="Ester_Hydrolysis_Enzymes"/>
</dbReference>
<dbReference type="Gene3D" id="3.40.50.1110">
    <property type="entry name" value="SGNH hydrolase"/>
    <property type="match status" value="1"/>
</dbReference>
<comment type="caution">
    <text evidence="2">The sequence shown here is derived from an EMBL/GenBank/DDBJ whole genome shotgun (WGS) entry which is preliminary data.</text>
</comment>
<dbReference type="Pfam" id="PF13472">
    <property type="entry name" value="Lipase_GDSL_2"/>
    <property type="match status" value="1"/>
</dbReference>
<proteinExistence type="predicted"/>
<accession>A0ABS8XE58</accession>